<dbReference type="RefSeq" id="XP_040622162.1">
    <property type="nucleotide sequence ID" value="XM_040764010.1"/>
</dbReference>
<feature type="coiled-coil region" evidence="1">
    <location>
        <begin position="376"/>
        <end position="403"/>
    </location>
</feature>
<dbReference type="GeneID" id="63678931"/>
<keyword evidence="4" id="KW-1185">Reference proteome</keyword>
<evidence type="ECO:0000256" key="2">
    <source>
        <dbReference type="SAM" id="MobiDB-lite"/>
    </source>
</evidence>
<keyword evidence="1" id="KW-0175">Coiled coil</keyword>
<dbReference type="Proteomes" id="UP000031575">
    <property type="component" value="Unassembled WGS sequence"/>
</dbReference>
<feature type="compositionally biased region" description="Low complexity" evidence="2">
    <location>
        <begin position="203"/>
        <end position="220"/>
    </location>
</feature>
<dbReference type="EMBL" id="AWTV01000004">
    <property type="protein sequence ID" value="KIH94152.1"/>
    <property type="molecule type" value="Genomic_DNA"/>
</dbReference>
<comment type="caution">
    <text evidence="3">The sequence shown here is derived from an EMBL/GenBank/DDBJ whole genome shotgun (WGS) entry which is preliminary data.</text>
</comment>
<protein>
    <submittedName>
        <fullName evidence="3">Mis12-mtw1 family protein</fullName>
    </submittedName>
</protein>
<dbReference type="VEuPathDB" id="FungiDB:SPBR_05747"/>
<dbReference type="HOGENOM" id="CLU_021697_1_0_1"/>
<dbReference type="GO" id="GO:0007059">
    <property type="term" value="P:chromosome segregation"/>
    <property type="evidence" value="ECO:0007669"/>
    <property type="project" value="InterPro"/>
</dbReference>
<dbReference type="GO" id="GO:0000444">
    <property type="term" value="C:MIS12/MIND type complex"/>
    <property type="evidence" value="ECO:0007669"/>
    <property type="project" value="InterPro"/>
</dbReference>
<feature type="compositionally biased region" description="Low complexity" evidence="2">
    <location>
        <begin position="83"/>
        <end position="93"/>
    </location>
</feature>
<organism evidence="3 4">
    <name type="scientific">Sporothrix brasiliensis 5110</name>
    <dbReference type="NCBI Taxonomy" id="1398154"/>
    <lineage>
        <taxon>Eukaryota</taxon>
        <taxon>Fungi</taxon>
        <taxon>Dikarya</taxon>
        <taxon>Ascomycota</taxon>
        <taxon>Pezizomycotina</taxon>
        <taxon>Sordariomycetes</taxon>
        <taxon>Sordariomycetidae</taxon>
        <taxon>Ophiostomatales</taxon>
        <taxon>Ophiostomataceae</taxon>
        <taxon>Sporothrix</taxon>
    </lineage>
</organism>
<sequence>MTTLVRTRLPLQDLSMSNQASRRSSKRIAATSVYDEQDGDFTFTRGSKRAKTTAAPELAAPAAEKKSRQSTGRRRGAIPASPPLTTRSSTTSPQQVEPQSKPAASTRRPGRPPKAAKTLPPPVDEDEEDEISARPAPAAKSKRRTRTSSERVEEPVPPPAPVPPAPRGASSGRGRKPRGSTAKRREPEVAGGDNGDGDDDVAVVDSADTSNDNTNDMSRTPPSESVHHQTIALPFSDTPIINRNKELRRKTGQRRSSVGMRGRRASSLIDNGHSALPHREVDAAEFYKHIEAEGLPEPRRMRQLLMWCGERALSEKPPHGSANSSALLGARAIQDQLLKDFANRAEFSNWFGRDELPDDEAQKPKRPVVLKPNPRNIEHEEKIAELEARIKRLKEEKKKWMSMAKPTLDLQPLYAADASPADLAKAPPLPDESLLDPEEAKMLQVVLSRQQQSEAVATSDAAAFRAQIQERVGQLRTAAAFQVDHLAANVHVLDQRVAVAGREADLLLRLGAARLKAREDREKAAVGTREMPVMEVLRSLGRILPEDSGGGSSGS</sequence>
<dbReference type="Pfam" id="PF08202">
    <property type="entry name" value="MIS13"/>
    <property type="match status" value="1"/>
</dbReference>
<name>A0A0C2JBC1_9PEZI</name>
<dbReference type="PANTHER" id="PTHR14778:SF2">
    <property type="entry name" value="KINETOCHORE-ASSOCIATED PROTEIN DSN1 HOMOLOG"/>
    <property type="match status" value="1"/>
</dbReference>
<feature type="region of interest" description="Disordered" evidence="2">
    <location>
        <begin position="1"/>
        <end position="264"/>
    </location>
</feature>
<dbReference type="GO" id="GO:0051301">
    <property type="term" value="P:cell division"/>
    <property type="evidence" value="ECO:0007669"/>
    <property type="project" value="InterPro"/>
</dbReference>
<dbReference type="InterPro" id="IPR013218">
    <property type="entry name" value="Dsn1/Mis13"/>
</dbReference>
<evidence type="ECO:0000313" key="4">
    <source>
        <dbReference type="Proteomes" id="UP000031575"/>
    </source>
</evidence>
<reference evidence="3 4" key="1">
    <citation type="journal article" date="2014" name="BMC Genomics">
        <title>Comparative genomics of the major fungal agents of human and animal Sporotrichosis: Sporothrix schenckii and Sporothrix brasiliensis.</title>
        <authorList>
            <person name="Teixeira M.M."/>
            <person name="de Almeida L.G."/>
            <person name="Kubitschek-Barreira P."/>
            <person name="Alves F.L."/>
            <person name="Kioshima E.S."/>
            <person name="Abadio A.K."/>
            <person name="Fernandes L."/>
            <person name="Derengowski L.S."/>
            <person name="Ferreira K.S."/>
            <person name="Souza R.C."/>
            <person name="Ruiz J.C."/>
            <person name="de Andrade N.C."/>
            <person name="Paes H.C."/>
            <person name="Nicola A.M."/>
            <person name="Albuquerque P."/>
            <person name="Gerber A.L."/>
            <person name="Martins V.P."/>
            <person name="Peconick L.D."/>
            <person name="Neto A.V."/>
            <person name="Chaucanez C.B."/>
            <person name="Silva P.A."/>
            <person name="Cunha O.L."/>
            <person name="de Oliveira F.F."/>
            <person name="dos Santos T.C."/>
            <person name="Barros A.L."/>
            <person name="Soares M.A."/>
            <person name="de Oliveira L.M."/>
            <person name="Marini M.M."/>
            <person name="Villalobos-Duno H."/>
            <person name="Cunha M.M."/>
            <person name="de Hoog S."/>
            <person name="da Silveira J.F."/>
            <person name="Henrissat B."/>
            <person name="Nino-Vega G.A."/>
            <person name="Cisalpino P.S."/>
            <person name="Mora-Montes H.M."/>
            <person name="Almeida S.R."/>
            <person name="Stajich J.E."/>
            <person name="Lopes-Bezerra L.M."/>
            <person name="Vasconcelos A.T."/>
            <person name="Felipe M.S."/>
        </authorList>
    </citation>
    <scope>NUCLEOTIDE SEQUENCE [LARGE SCALE GENOMIC DNA]</scope>
    <source>
        <strain evidence="3 4">5110</strain>
    </source>
</reference>
<evidence type="ECO:0000256" key="1">
    <source>
        <dbReference type="SAM" id="Coils"/>
    </source>
</evidence>
<dbReference type="OrthoDB" id="3364649at2759"/>
<proteinExistence type="predicted"/>
<feature type="compositionally biased region" description="Low complexity" evidence="2">
    <location>
        <begin position="52"/>
        <end position="62"/>
    </location>
</feature>
<dbReference type="AlphaFoldDB" id="A0A0C2JBC1"/>
<feature type="compositionally biased region" description="Pro residues" evidence="2">
    <location>
        <begin position="155"/>
        <end position="166"/>
    </location>
</feature>
<evidence type="ECO:0000313" key="3">
    <source>
        <dbReference type="EMBL" id="KIH94152.1"/>
    </source>
</evidence>
<feature type="compositionally biased region" description="Basic residues" evidence="2">
    <location>
        <begin position="173"/>
        <end position="182"/>
    </location>
</feature>
<accession>A0A0C2JBC1</accession>
<gene>
    <name evidence="3" type="ORF">SPBR_05747</name>
</gene>
<dbReference type="PANTHER" id="PTHR14778">
    <property type="entry name" value="KINETOCHORE-ASSOCIATED PROTEIN DSN1 HOMOLOG"/>
    <property type="match status" value="1"/>
</dbReference>